<proteinExistence type="predicted"/>
<dbReference type="STRING" id="436017.A4S6W3"/>
<evidence type="ECO:0000256" key="1">
    <source>
        <dbReference type="PROSITE-ProRule" id="PRU00221"/>
    </source>
</evidence>
<dbReference type="InterPro" id="IPR015943">
    <property type="entry name" value="WD40/YVTN_repeat-like_dom_sf"/>
</dbReference>
<dbReference type="AlphaFoldDB" id="A4S6W3"/>
<gene>
    <name evidence="3" type="ORF">OSTLU_27264</name>
    <name evidence="4" type="ORF">OSTLU_29647</name>
</gene>
<evidence type="ECO:0000256" key="2">
    <source>
        <dbReference type="SAM" id="MobiDB-lite"/>
    </source>
</evidence>
<dbReference type="PROSITE" id="PS50082">
    <property type="entry name" value="WD_REPEATS_2"/>
    <property type="match status" value="1"/>
</dbReference>
<dbReference type="HOGENOM" id="CLU_033769_3_0_1"/>
<dbReference type="RefSeq" id="XP_001421163.1">
    <property type="nucleotide sequence ID" value="XM_001421126.1"/>
</dbReference>
<evidence type="ECO:0000313" key="4">
    <source>
        <dbReference type="EMBL" id="ABP01151.1"/>
    </source>
</evidence>
<keyword evidence="1" id="KW-0853">WD repeat</keyword>
<dbReference type="Gene3D" id="2.130.10.10">
    <property type="entry name" value="YVTN repeat-like/Quinoprotein amine dehydrogenase"/>
    <property type="match status" value="1"/>
</dbReference>
<dbReference type="eggNOG" id="KOG3881">
    <property type="taxonomic scope" value="Eukaryota"/>
</dbReference>
<feature type="compositionally biased region" description="Basic residues" evidence="2">
    <location>
        <begin position="379"/>
        <end position="388"/>
    </location>
</feature>
<dbReference type="Pfam" id="PF00400">
    <property type="entry name" value="WD40"/>
    <property type="match status" value="1"/>
</dbReference>
<dbReference type="PANTHER" id="PTHR16038:SF4">
    <property type="entry name" value="WD REPEAT-CONTAINING PROTEIN 74"/>
    <property type="match status" value="1"/>
</dbReference>
<sequence length="410" mass="44307">MAPPHTDLPIRVLACDELGYVRAFATDPAAGGDAAEDLTLIGKFGALDRARRAVRARAVCELRGASDASGPRVVCARKGGAVEVMEARSGTRSTATLTLSKEIVDAHAWCEGDERGTSWERMHVVAVHDDGEVGVHGIVNEYGDETWRETGTFRACGDATSSDLDARLGRLVLGGKGQGNDVVVYDVHEQKRTYKAKPPPPNWLGYRAPPWVSATCFASTSECARFFVGTGEHRFRHYDTRADKRAVLDLDVGKGVITSVASSADGYEAYVANARGMFEIVDLRAGKTRGKFKGNSGSIRQVAVHPDGAHVACAGLDQYVRVYDTATRKCVASAYAKQPLTAIVFDAHTPAFEAASVKKSSKKKKRAPDVDDDDARAEKKAKKKKKKIRECAVAVDDAAPKKKKKKKSKE</sequence>
<dbReference type="Gramene" id="ABP01151">
    <property type="protein sequence ID" value="ABP01151"/>
    <property type="gene ID" value="OSTLU_29647"/>
</dbReference>
<dbReference type="EMBL" id="CP000601">
    <property type="protein sequence ID" value="ABP01151.1"/>
    <property type="molecule type" value="Genomic_DNA"/>
</dbReference>
<dbReference type="GeneID" id="5006850"/>
<name>A4S6W3_OSTLU</name>
<dbReference type="Proteomes" id="UP000001568">
    <property type="component" value="Chromosome 13"/>
</dbReference>
<evidence type="ECO:0000313" key="5">
    <source>
        <dbReference type="Proteomes" id="UP000001568"/>
    </source>
</evidence>
<evidence type="ECO:0000313" key="3">
    <source>
        <dbReference type="EMBL" id="ABO99456.1"/>
    </source>
</evidence>
<accession>A4S6W3</accession>
<feature type="repeat" description="WD" evidence="1">
    <location>
        <begin position="292"/>
        <end position="333"/>
    </location>
</feature>
<dbReference type="Proteomes" id="UP000001568">
    <property type="component" value="Chromosome 21"/>
</dbReference>
<dbReference type="InterPro" id="IPR001680">
    <property type="entry name" value="WD40_rpt"/>
</dbReference>
<dbReference type="KEGG" id="olu:OSTLU_27264"/>
<protein>
    <submittedName>
        <fullName evidence="3">Uncharacterized protein</fullName>
    </submittedName>
</protein>
<dbReference type="SUPFAM" id="SSF50998">
    <property type="entry name" value="Quinoprotein alcohol dehydrogenase-like"/>
    <property type="match status" value="1"/>
</dbReference>
<dbReference type="SMART" id="SM00320">
    <property type="entry name" value="WD40"/>
    <property type="match status" value="1"/>
</dbReference>
<dbReference type="GeneID" id="5005221"/>
<dbReference type="Gramene" id="ABO99456">
    <property type="protein sequence ID" value="ABO99456"/>
    <property type="gene ID" value="OSTLU_27264"/>
</dbReference>
<dbReference type="InterPro" id="IPR011047">
    <property type="entry name" value="Quinoprotein_ADH-like_sf"/>
</dbReference>
<reference evidence="3 5" key="1">
    <citation type="journal article" date="2007" name="Proc. Natl. Acad. Sci. U.S.A.">
        <title>The tiny eukaryote Ostreococcus provides genomic insights into the paradox of plankton speciation.</title>
        <authorList>
            <person name="Palenik B."/>
            <person name="Grimwood J."/>
            <person name="Aerts A."/>
            <person name="Rouze P."/>
            <person name="Salamov A."/>
            <person name="Putnam N."/>
            <person name="Dupont C."/>
            <person name="Jorgensen R."/>
            <person name="Derelle E."/>
            <person name="Rombauts S."/>
            <person name="Zhou K."/>
            <person name="Otillar R."/>
            <person name="Merchant S.S."/>
            <person name="Podell S."/>
            <person name="Gaasterland T."/>
            <person name="Napoli C."/>
            <person name="Gendler K."/>
            <person name="Manuell A."/>
            <person name="Tai V."/>
            <person name="Vallon O."/>
            <person name="Piganeau G."/>
            <person name="Jancek S."/>
            <person name="Heijde M."/>
            <person name="Jabbari K."/>
            <person name="Bowler C."/>
            <person name="Lohr M."/>
            <person name="Robbens S."/>
            <person name="Werner G."/>
            <person name="Dubchak I."/>
            <person name="Pazour G.J."/>
            <person name="Ren Q."/>
            <person name="Paulsen I."/>
            <person name="Delwiche C."/>
            <person name="Schmutz J."/>
            <person name="Rokhsar D."/>
            <person name="Van de Peer Y."/>
            <person name="Moreau H."/>
            <person name="Grigoriev I.V."/>
        </authorList>
    </citation>
    <scope>NUCLEOTIDE SEQUENCE [LARGE SCALE GENOMIC DNA]</scope>
    <source>
        <strain evidence="3 5">CCE9901</strain>
    </source>
</reference>
<dbReference type="OrthoDB" id="18388at2759"/>
<feature type="compositionally biased region" description="Basic residues" evidence="2">
    <location>
        <begin position="401"/>
        <end position="410"/>
    </location>
</feature>
<dbReference type="RefSeq" id="XP_001422792.1">
    <property type="nucleotide sequence ID" value="XM_001422755.1"/>
</dbReference>
<dbReference type="GO" id="GO:0042273">
    <property type="term" value="P:ribosomal large subunit biogenesis"/>
    <property type="evidence" value="ECO:0007669"/>
    <property type="project" value="InterPro"/>
</dbReference>
<organism evidence="3 5">
    <name type="scientific">Ostreococcus lucimarinus (strain CCE9901)</name>
    <dbReference type="NCBI Taxonomy" id="436017"/>
    <lineage>
        <taxon>Eukaryota</taxon>
        <taxon>Viridiplantae</taxon>
        <taxon>Chlorophyta</taxon>
        <taxon>Mamiellophyceae</taxon>
        <taxon>Mamiellales</taxon>
        <taxon>Bathycoccaceae</taxon>
        <taxon>Ostreococcus</taxon>
    </lineage>
</organism>
<keyword evidence="5" id="KW-1185">Reference proteome</keyword>
<dbReference type="GO" id="GO:0030687">
    <property type="term" value="C:preribosome, large subunit precursor"/>
    <property type="evidence" value="ECO:0007669"/>
    <property type="project" value="TreeGrafter"/>
</dbReference>
<dbReference type="PANTHER" id="PTHR16038">
    <property type="entry name" value="NOP SEVEN ASSOCIATED PROTEIN 1"/>
    <property type="match status" value="1"/>
</dbReference>
<dbReference type="OMA" id="HRKFAAG"/>
<dbReference type="KEGG" id="olu:OSTLU_29647"/>
<feature type="region of interest" description="Disordered" evidence="2">
    <location>
        <begin position="357"/>
        <end position="410"/>
    </location>
</feature>
<dbReference type="GO" id="GO:0005730">
    <property type="term" value="C:nucleolus"/>
    <property type="evidence" value="ECO:0007669"/>
    <property type="project" value="InterPro"/>
</dbReference>
<dbReference type="EMBL" id="CP000593">
    <property type="protein sequence ID" value="ABO99456.1"/>
    <property type="molecule type" value="Genomic_DNA"/>
</dbReference>
<dbReference type="InterPro" id="IPR037379">
    <property type="entry name" value="WDR74/Nsa1"/>
</dbReference>